<name>A0A843W8V1_COLES</name>
<evidence type="ECO:0000313" key="3">
    <source>
        <dbReference type="Proteomes" id="UP000652761"/>
    </source>
</evidence>
<feature type="region of interest" description="Disordered" evidence="1">
    <location>
        <begin position="1"/>
        <end position="33"/>
    </location>
</feature>
<proteinExistence type="predicted"/>
<dbReference type="Proteomes" id="UP000652761">
    <property type="component" value="Unassembled WGS sequence"/>
</dbReference>
<reference evidence="2" key="1">
    <citation type="submission" date="2017-07" db="EMBL/GenBank/DDBJ databases">
        <title>Taro Niue Genome Assembly and Annotation.</title>
        <authorList>
            <person name="Atibalentja N."/>
            <person name="Keating K."/>
            <person name="Fields C.J."/>
        </authorList>
    </citation>
    <scope>NUCLEOTIDE SEQUENCE</scope>
    <source>
        <strain evidence="2">Niue_2</strain>
        <tissue evidence="2">Leaf</tissue>
    </source>
</reference>
<organism evidence="2 3">
    <name type="scientific">Colocasia esculenta</name>
    <name type="common">Wild taro</name>
    <name type="synonym">Arum esculentum</name>
    <dbReference type="NCBI Taxonomy" id="4460"/>
    <lineage>
        <taxon>Eukaryota</taxon>
        <taxon>Viridiplantae</taxon>
        <taxon>Streptophyta</taxon>
        <taxon>Embryophyta</taxon>
        <taxon>Tracheophyta</taxon>
        <taxon>Spermatophyta</taxon>
        <taxon>Magnoliopsida</taxon>
        <taxon>Liliopsida</taxon>
        <taxon>Araceae</taxon>
        <taxon>Aroideae</taxon>
        <taxon>Colocasieae</taxon>
        <taxon>Colocasia</taxon>
    </lineage>
</organism>
<gene>
    <name evidence="2" type="ORF">Taro_038725</name>
</gene>
<comment type="caution">
    <text evidence="2">The sequence shown here is derived from an EMBL/GenBank/DDBJ whole genome shotgun (WGS) entry which is preliminary data.</text>
</comment>
<sequence length="95" mass="10009">QEEGPQGADHPALRVRGQAVRAPCSEGEGAPEPAQVAAGLRGVADQHEGRAAHGLRPVLHTATCHGRQGCSPEHGFRCGIEGRFAYGDAKEESFR</sequence>
<feature type="non-terminal residue" evidence="2">
    <location>
        <position position="1"/>
    </location>
</feature>
<accession>A0A843W8V1</accession>
<evidence type="ECO:0000256" key="1">
    <source>
        <dbReference type="SAM" id="MobiDB-lite"/>
    </source>
</evidence>
<evidence type="ECO:0000313" key="2">
    <source>
        <dbReference type="EMBL" id="MQM05909.1"/>
    </source>
</evidence>
<dbReference type="EMBL" id="NMUH01003499">
    <property type="protein sequence ID" value="MQM05909.1"/>
    <property type="molecule type" value="Genomic_DNA"/>
</dbReference>
<protein>
    <submittedName>
        <fullName evidence="2">Uncharacterized protein</fullName>
    </submittedName>
</protein>
<dbReference type="AlphaFoldDB" id="A0A843W8V1"/>
<keyword evidence="3" id="KW-1185">Reference proteome</keyword>